<evidence type="ECO:0000313" key="3">
    <source>
        <dbReference type="EMBL" id="SKB70035.1"/>
    </source>
</evidence>
<dbReference type="InterPro" id="IPR000757">
    <property type="entry name" value="Beta-glucanase-like"/>
</dbReference>
<evidence type="ECO:0000313" key="4">
    <source>
        <dbReference type="Proteomes" id="UP000190150"/>
    </source>
</evidence>
<reference evidence="4" key="1">
    <citation type="submission" date="2017-02" db="EMBL/GenBank/DDBJ databases">
        <authorList>
            <person name="Varghese N."/>
            <person name="Submissions S."/>
        </authorList>
    </citation>
    <scope>NUCLEOTIDE SEQUENCE [LARGE SCALE GENOMIC DNA]</scope>
    <source>
        <strain evidence="4">DSM 24091</strain>
    </source>
</reference>
<dbReference type="Pfam" id="PF16397">
    <property type="entry name" value="DUF5006"/>
    <property type="match status" value="1"/>
</dbReference>
<evidence type="ECO:0000259" key="2">
    <source>
        <dbReference type="PROSITE" id="PS51762"/>
    </source>
</evidence>
<dbReference type="AlphaFoldDB" id="A0A1T5DEB7"/>
<dbReference type="STRING" id="1513896.SAMN05660841_01911"/>
<organism evidence="3 4">
    <name type="scientific">Sphingobacterium nematocida</name>
    <dbReference type="NCBI Taxonomy" id="1513896"/>
    <lineage>
        <taxon>Bacteria</taxon>
        <taxon>Pseudomonadati</taxon>
        <taxon>Bacteroidota</taxon>
        <taxon>Sphingobacteriia</taxon>
        <taxon>Sphingobacteriales</taxon>
        <taxon>Sphingobacteriaceae</taxon>
        <taxon>Sphingobacterium</taxon>
    </lineage>
</organism>
<evidence type="ECO:0000256" key="1">
    <source>
        <dbReference type="ARBA" id="ARBA00006865"/>
    </source>
</evidence>
<dbReference type="RefSeq" id="WP_079642853.1">
    <property type="nucleotide sequence ID" value="NZ_FUZF01000007.1"/>
</dbReference>
<dbReference type="Pfam" id="PF16406">
    <property type="entry name" value="DUF5014"/>
    <property type="match status" value="1"/>
</dbReference>
<dbReference type="PROSITE" id="PS51762">
    <property type="entry name" value="GH16_2"/>
    <property type="match status" value="1"/>
</dbReference>
<dbReference type="InterPro" id="IPR050546">
    <property type="entry name" value="Glycosyl_Hydrlase_16"/>
</dbReference>
<dbReference type="PROSITE" id="PS51257">
    <property type="entry name" value="PROKAR_LIPOPROTEIN"/>
    <property type="match status" value="1"/>
</dbReference>
<proteinExistence type="inferred from homology"/>
<dbReference type="GO" id="GO:0005975">
    <property type="term" value="P:carbohydrate metabolic process"/>
    <property type="evidence" value="ECO:0007669"/>
    <property type="project" value="InterPro"/>
</dbReference>
<dbReference type="PANTHER" id="PTHR10963:SF55">
    <property type="entry name" value="GLYCOSIDE HYDROLASE FAMILY 16 PROTEIN"/>
    <property type="match status" value="1"/>
</dbReference>
<keyword evidence="4" id="KW-1185">Reference proteome</keyword>
<dbReference type="EMBL" id="FUZF01000007">
    <property type="protein sequence ID" value="SKB70035.1"/>
    <property type="molecule type" value="Genomic_DNA"/>
</dbReference>
<comment type="similarity">
    <text evidence="1">Belongs to the glycosyl hydrolase 16 family.</text>
</comment>
<dbReference type="PANTHER" id="PTHR10963">
    <property type="entry name" value="GLYCOSYL HYDROLASE-RELATED"/>
    <property type="match status" value="1"/>
</dbReference>
<feature type="domain" description="GH16" evidence="2">
    <location>
        <begin position="321"/>
        <end position="604"/>
    </location>
</feature>
<sequence length="621" mass="68605">MQSRITYLIFLAILFIGGVAIFQSCSDELLNPLPKPVPLVVKLSSQSLVMGDILEIDIFVDDPELRSNEEFDIYLSAKAGSANVAATVFESFPEKIIFPAGERQVHLQIPVKKTGIDRNYDFDLTAFVRGYKVNGSTQSVLVSDYHYTVVGLKNNPDKEVGEGESFILTASIGAPAKEAVTVQVQAKAGEEGNYEGLVEKLIIPAGATTVESTAVLLKKDLIYTGNTNLTLQLVGSSSIHPLYENEIQILKRDIDAPLGDLSVDERWVYDNPDIPFMSPQNKTAVQGWYDKELREIRLGDPHPKLAGWNFYNAMEFHAIPAAYASAVVPNAFGNYVPKGFAAQNTALVQTVMAVNNEKYSTITPDGIMKMWAVKESATASGGASGARAYGTAAFYSSKFADNNGANVTFAPQHTRIYPGMRIEVRARIRGEKNGFNCAIWLQGNAQNKLSWPSYGEIDILENPVGPKTGTNVAFQTFHLADQGVADFNPHYSGTISKMNEWNIYWVELVDANTIHMGINGQKNVTLRKSDMKNPALWPFDKTINPEGLHFLLTMGAPSEWGLGSPVPSGWDSGFADILFNDSKTNSRTPRMELDWIRYYTNANYSIGDRKSAYTHNNMYFY</sequence>
<dbReference type="Gene3D" id="2.60.120.200">
    <property type="match status" value="1"/>
</dbReference>
<dbReference type="InterPro" id="IPR032182">
    <property type="entry name" value="DUF5014"/>
</dbReference>
<dbReference type="GO" id="GO:0004553">
    <property type="term" value="F:hydrolase activity, hydrolyzing O-glycosyl compounds"/>
    <property type="evidence" value="ECO:0007669"/>
    <property type="project" value="InterPro"/>
</dbReference>
<gene>
    <name evidence="3" type="ORF">SAMN05660841_01911</name>
</gene>
<name>A0A1T5DEB7_9SPHI</name>
<dbReference type="Proteomes" id="UP000190150">
    <property type="component" value="Unassembled WGS sequence"/>
</dbReference>
<dbReference type="SUPFAM" id="SSF49899">
    <property type="entry name" value="Concanavalin A-like lectins/glucanases"/>
    <property type="match status" value="1"/>
</dbReference>
<dbReference type="InterPro" id="IPR013320">
    <property type="entry name" value="ConA-like_dom_sf"/>
</dbReference>
<accession>A0A1T5DEB7</accession>
<dbReference type="InterPro" id="IPR032170">
    <property type="entry name" value="DUF5006"/>
</dbReference>
<protein>
    <recommendedName>
        <fullName evidence="2">GH16 domain-containing protein</fullName>
    </recommendedName>
</protein>
<dbReference type="OrthoDB" id="9801077at2"/>